<organism evidence="1 2">
    <name type="scientific">Adineta steineri</name>
    <dbReference type="NCBI Taxonomy" id="433720"/>
    <lineage>
        <taxon>Eukaryota</taxon>
        <taxon>Metazoa</taxon>
        <taxon>Spiralia</taxon>
        <taxon>Gnathifera</taxon>
        <taxon>Rotifera</taxon>
        <taxon>Eurotatoria</taxon>
        <taxon>Bdelloidea</taxon>
        <taxon>Adinetida</taxon>
        <taxon>Adinetidae</taxon>
        <taxon>Adineta</taxon>
    </lineage>
</organism>
<dbReference type="Proteomes" id="UP000663881">
    <property type="component" value="Unassembled WGS sequence"/>
</dbReference>
<reference evidence="1" key="1">
    <citation type="submission" date="2021-02" db="EMBL/GenBank/DDBJ databases">
        <authorList>
            <person name="Nowell W R."/>
        </authorList>
    </citation>
    <scope>NUCLEOTIDE SEQUENCE</scope>
</reference>
<evidence type="ECO:0000313" key="1">
    <source>
        <dbReference type="EMBL" id="CAF4386957.1"/>
    </source>
</evidence>
<accession>A0A820NCD0</accession>
<proteinExistence type="predicted"/>
<sequence length="43" mass="4642">MLCSGSTPLMALQGALGYLPFKIPSSLEPLPLPFQSLFQFAQT</sequence>
<feature type="non-terminal residue" evidence="1">
    <location>
        <position position="43"/>
    </location>
</feature>
<dbReference type="EMBL" id="CAJOAY010025926">
    <property type="protein sequence ID" value="CAF4386957.1"/>
    <property type="molecule type" value="Genomic_DNA"/>
</dbReference>
<evidence type="ECO:0000313" key="2">
    <source>
        <dbReference type="Proteomes" id="UP000663881"/>
    </source>
</evidence>
<comment type="caution">
    <text evidence="1">The sequence shown here is derived from an EMBL/GenBank/DDBJ whole genome shotgun (WGS) entry which is preliminary data.</text>
</comment>
<protein>
    <submittedName>
        <fullName evidence="1">Uncharacterized protein</fullName>
    </submittedName>
</protein>
<dbReference type="AlphaFoldDB" id="A0A820NCD0"/>
<name>A0A820NCD0_9BILA</name>
<gene>
    <name evidence="1" type="ORF">OKA104_LOCUS50665</name>
</gene>